<keyword evidence="1" id="KW-1133">Transmembrane helix</keyword>
<keyword evidence="1" id="KW-0472">Membrane</keyword>
<evidence type="ECO:0000313" key="3">
    <source>
        <dbReference type="Proteomes" id="UP001231915"/>
    </source>
</evidence>
<proteinExistence type="predicted"/>
<evidence type="ECO:0000313" key="2">
    <source>
        <dbReference type="EMBL" id="MDK2596161.1"/>
    </source>
</evidence>
<dbReference type="RefSeq" id="WP_211011585.1">
    <property type="nucleotide sequence ID" value="NZ_JASJUT010000005.1"/>
</dbReference>
<name>A0ABT7EM79_9GAMM</name>
<dbReference type="EMBL" id="JASJUT010000005">
    <property type="protein sequence ID" value="MDK2596161.1"/>
    <property type="molecule type" value="Genomic_DNA"/>
</dbReference>
<evidence type="ECO:0000256" key="1">
    <source>
        <dbReference type="SAM" id="Phobius"/>
    </source>
</evidence>
<protein>
    <submittedName>
        <fullName evidence="2">Uncharacterized protein</fullName>
    </submittedName>
</protein>
<sequence length="141" mass="16282">MKIQQKLQLYQISVIFSMLFALVGFSYNTWRLEVSEYNNNVRLASFEILKELAALEQLLYVAHYDQDMQSASPRKGWIKVGLIKDFSYLTNKQVQVGATNLQKTWSQNWENISTSNQSVELIVNDIDEVRASIKTLLTSLQ</sequence>
<feature type="transmembrane region" description="Helical" evidence="1">
    <location>
        <begin position="12"/>
        <end position="30"/>
    </location>
</feature>
<keyword evidence="1" id="KW-0812">Transmembrane</keyword>
<keyword evidence="3" id="KW-1185">Reference proteome</keyword>
<dbReference type="Proteomes" id="UP001231915">
    <property type="component" value="Unassembled WGS sequence"/>
</dbReference>
<gene>
    <name evidence="2" type="ORF">QNM18_13955</name>
</gene>
<accession>A0ABT7EM79</accession>
<comment type="caution">
    <text evidence="2">The sequence shown here is derived from an EMBL/GenBank/DDBJ whole genome shotgun (WGS) entry which is preliminary data.</text>
</comment>
<reference evidence="2 3" key="1">
    <citation type="submission" date="2023-05" db="EMBL/GenBank/DDBJ databases">
        <title>Pseudoalteromonas ardens sp. nov., Pseudoalteromonas obscura sp. nov., and Pseudoalteromonas umbrosa sp. nov., isolated from the coral Montipora capitata.</title>
        <authorList>
            <person name="Thomas E.M."/>
            <person name="Smith E.M."/>
            <person name="Papke E."/>
            <person name="Shlafstein M.D."/>
            <person name="Oline D.K."/>
            <person name="Videau P."/>
            <person name="Saw J.H."/>
            <person name="Strangman W.K."/>
            <person name="Ushijima B."/>
        </authorList>
    </citation>
    <scope>NUCLEOTIDE SEQUENCE [LARGE SCALE GENOMIC DNA]</scope>
    <source>
        <strain evidence="2 3">P94</strain>
    </source>
</reference>
<organism evidence="2 3">
    <name type="scientific">Pseudoalteromonas obscura</name>
    <dbReference type="NCBI Taxonomy" id="3048491"/>
    <lineage>
        <taxon>Bacteria</taxon>
        <taxon>Pseudomonadati</taxon>
        <taxon>Pseudomonadota</taxon>
        <taxon>Gammaproteobacteria</taxon>
        <taxon>Alteromonadales</taxon>
        <taxon>Pseudoalteromonadaceae</taxon>
        <taxon>Pseudoalteromonas</taxon>
    </lineage>
</organism>